<dbReference type="GO" id="GO:0005634">
    <property type="term" value="C:nucleus"/>
    <property type="evidence" value="ECO:0007669"/>
    <property type="project" value="InterPro"/>
</dbReference>
<dbReference type="InterPro" id="IPR012677">
    <property type="entry name" value="Nucleotide-bd_a/b_plait_sf"/>
</dbReference>
<dbReference type="Pfam" id="PF08675">
    <property type="entry name" value="RNA_bind"/>
    <property type="match status" value="1"/>
</dbReference>
<dbReference type="CDD" id="cd02637">
    <property type="entry name" value="R3H_PARN"/>
    <property type="match status" value="1"/>
</dbReference>
<organism evidence="4 5">
    <name type="scientific">Anopheles albimanus</name>
    <name type="common">New world malaria mosquito</name>
    <dbReference type="NCBI Taxonomy" id="7167"/>
    <lineage>
        <taxon>Eukaryota</taxon>
        <taxon>Metazoa</taxon>
        <taxon>Ecdysozoa</taxon>
        <taxon>Arthropoda</taxon>
        <taxon>Hexapoda</taxon>
        <taxon>Insecta</taxon>
        <taxon>Pterygota</taxon>
        <taxon>Neoptera</taxon>
        <taxon>Endopterygota</taxon>
        <taxon>Diptera</taxon>
        <taxon>Nematocera</taxon>
        <taxon>Culicoidea</taxon>
        <taxon>Culicidae</taxon>
        <taxon>Anophelinae</taxon>
        <taxon>Anopheles</taxon>
    </lineage>
</organism>
<dbReference type="Gene3D" id="3.30.420.10">
    <property type="entry name" value="Ribonuclease H-like superfamily/Ribonuclease H"/>
    <property type="match status" value="2"/>
</dbReference>
<evidence type="ECO:0000313" key="5">
    <source>
        <dbReference type="Proteomes" id="UP000069272"/>
    </source>
</evidence>
<dbReference type="CDD" id="cd12428">
    <property type="entry name" value="RRM_PARN"/>
    <property type="match status" value="1"/>
</dbReference>
<dbReference type="Gene3D" id="3.30.70.330">
    <property type="match status" value="1"/>
</dbReference>
<protein>
    <recommendedName>
        <fullName evidence="3">Poly(A)-specific ribonuclease RNA-binding domain-containing protein</fullName>
    </recommendedName>
</protein>
<proteinExistence type="inferred from homology"/>
<dbReference type="InterPro" id="IPR036867">
    <property type="entry name" value="R3H_dom_sf"/>
</dbReference>
<dbReference type="GO" id="GO:0005737">
    <property type="term" value="C:cytoplasm"/>
    <property type="evidence" value="ECO:0007669"/>
    <property type="project" value="InterPro"/>
</dbReference>
<dbReference type="GO" id="GO:1990432">
    <property type="term" value="P:siRNA 3'-end processing"/>
    <property type="evidence" value="ECO:0007669"/>
    <property type="project" value="TreeGrafter"/>
</dbReference>
<feature type="compositionally biased region" description="Basic and acidic residues" evidence="2">
    <location>
        <begin position="549"/>
        <end position="559"/>
    </location>
</feature>
<dbReference type="InterPro" id="IPR035979">
    <property type="entry name" value="RBD_domain_sf"/>
</dbReference>
<keyword evidence="5" id="KW-1185">Reference proteome</keyword>
<dbReference type="Pfam" id="PF04857">
    <property type="entry name" value="CAF1"/>
    <property type="match status" value="1"/>
</dbReference>
<dbReference type="PANTHER" id="PTHR15092:SF44">
    <property type="entry name" value="POLY(A)-SPECIFIC RIBONUCLEASE PARN"/>
    <property type="match status" value="1"/>
</dbReference>
<evidence type="ECO:0000313" key="4">
    <source>
        <dbReference type="EnsemblMetazoa" id="AALB005981-PA"/>
    </source>
</evidence>
<feature type="domain" description="Poly(A)-specific ribonuclease RNA-binding" evidence="3">
    <location>
        <begin position="431"/>
        <end position="508"/>
    </location>
</feature>
<dbReference type="InterPro" id="IPR014789">
    <property type="entry name" value="PolyA-riboNase_RNA-binding"/>
</dbReference>
<dbReference type="GO" id="GO:0046872">
    <property type="term" value="F:metal ion binding"/>
    <property type="evidence" value="ECO:0007669"/>
    <property type="project" value="InterPro"/>
</dbReference>
<evidence type="ECO:0000256" key="2">
    <source>
        <dbReference type="SAM" id="MobiDB-lite"/>
    </source>
</evidence>
<dbReference type="GO" id="GO:1990431">
    <property type="term" value="P:priRNA 3'-end processing"/>
    <property type="evidence" value="ECO:0007669"/>
    <property type="project" value="TreeGrafter"/>
</dbReference>
<name>A0A182FHI8_ANOAL</name>
<dbReference type="Proteomes" id="UP000069272">
    <property type="component" value="Chromosome 3L"/>
</dbReference>
<dbReference type="SUPFAM" id="SSF54928">
    <property type="entry name" value="RNA-binding domain, RBD"/>
    <property type="match status" value="1"/>
</dbReference>
<dbReference type="SUPFAM" id="SSF53098">
    <property type="entry name" value="Ribonuclease H-like"/>
    <property type="match status" value="1"/>
</dbReference>
<dbReference type="GO" id="GO:0003723">
    <property type="term" value="F:RNA binding"/>
    <property type="evidence" value="ECO:0007669"/>
    <property type="project" value="InterPro"/>
</dbReference>
<dbReference type="EnsemblMetazoa" id="AALB005981-RA">
    <property type="protein sequence ID" value="AALB005981-PA"/>
    <property type="gene ID" value="AALB005981"/>
</dbReference>
<dbReference type="AlphaFoldDB" id="A0A182FHI8"/>
<dbReference type="GO" id="GO:0000289">
    <property type="term" value="P:nuclear-transcribed mRNA poly(A) tail shortening"/>
    <property type="evidence" value="ECO:0007669"/>
    <property type="project" value="TreeGrafter"/>
</dbReference>
<reference evidence="4" key="2">
    <citation type="submission" date="2022-08" db="UniProtKB">
        <authorList>
            <consortium name="EnsemblMetazoa"/>
        </authorList>
    </citation>
    <scope>IDENTIFICATION</scope>
    <source>
        <strain evidence="4">STECLA/ALBI9_A</strain>
    </source>
</reference>
<feature type="region of interest" description="Disordered" evidence="2">
    <location>
        <begin position="518"/>
        <end position="589"/>
    </location>
</feature>
<dbReference type="SUPFAM" id="SSF82708">
    <property type="entry name" value="R3H domain"/>
    <property type="match status" value="1"/>
</dbReference>
<dbReference type="InterPro" id="IPR006941">
    <property type="entry name" value="RNase_CAF1"/>
</dbReference>
<sequence length="603" mass="68000">FAEQLPEIRKAIQEASFFAIDCEFTGLASDRLIFPFDTPEEVYQKTVEANTQYIIVQFGLCAFRVEPAADDDDESAPTEPRLTYKCYNFYCYPKGRTHIFSCQGESLRFLADHGFDFNKLFREGLSFATEAEAERLRSDLKERQANRAAALQAAADGTADDAEPADVNMVPVPAEHQEQIDETAAKIEAFLQSNDTELIVENCNGFQRKLIYQMIEHKYQQRISTSTITLENNHKCIKVERKRTAQEDQAIEQKRVAQENEDLQTMIGLSVVLQELSKARKLVIGHNIFLDLLYTIRQFFKPLPTDFKEFKKLTKEIFPLLLDTKYLCTNAEIKVNVNSSILAHVYEAVSKAPFSIPKVQSGMPEYGYSVEEQKEHEAGYDAYLTGLCFLGLASRFNMDLQNLTKDATLKQYLNKIFIARLLDNNYINLNGKEPTHSREHIFYVTFPETWRTGDIVGKFKPFGSVHISWLNNTSAFVSLHNRIASSSVLKTIGYHPGFAVHSFAQFTQMKLQRLGFKRRRDDSAGAGKQGASAGATAGTKRTATADNSNAKKEAKEKGETLGNEEDELASDGDEQDANDGDAGADGWRTVKRARTTFATNDDW</sequence>
<feature type="compositionally biased region" description="Acidic residues" evidence="2">
    <location>
        <begin position="562"/>
        <end position="579"/>
    </location>
</feature>
<dbReference type="STRING" id="7167.A0A182FHI8"/>
<dbReference type="VEuPathDB" id="VectorBase:AALB005981"/>
<feature type="compositionally biased region" description="Low complexity" evidence="2">
    <location>
        <begin position="524"/>
        <end position="545"/>
    </location>
</feature>
<accession>A0A182FHI8</accession>
<evidence type="ECO:0000259" key="3">
    <source>
        <dbReference type="Pfam" id="PF08675"/>
    </source>
</evidence>
<evidence type="ECO:0000256" key="1">
    <source>
        <dbReference type="ARBA" id="ARBA00008372"/>
    </source>
</evidence>
<dbReference type="VEuPathDB" id="VectorBase:AALB20_026086"/>
<reference evidence="4 5" key="1">
    <citation type="journal article" date="2017" name="G3 (Bethesda)">
        <title>The Physical Genome Mapping of Anopheles albimanus Corrected Scaffold Misassemblies and Identified Interarm Rearrangements in Genus Anopheles.</title>
        <authorList>
            <person name="Artemov G.N."/>
            <person name="Peery A.N."/>
            <person name="Jiang X."/>
            <person name="Tu Z."/>
            <person name="Stegniy V.N."/>
            <person name="Sharakhova M.V."/>
            <person name="Sharakhov I.V."/>
        </authorList>
    </citation>
    <scope>NUCLEOTIDE SEQUENCE [LARGE SCALE GENOMIC DNA]</scope>
    <source>
        <strain evidence="4 5">ALBI9_A</strain>
    </source>
</reference>
<dbReference type="InterPro" id="IPR051181">
    <property type="entry name" value="CAF1_poly(A)_ribonucleases"/>
</dbReference>
<dbReference type="InterPro" id="IPR012337">
    <property type="entry name" value="RNaseH-like_sf"/>
</dbReference>
<dbReference type="InterPro" id="IPR034042">
    <property type="entry name" value="PARN_R3H"/>
</dbReference>
<comment type="similarity">
    <text evidence="1">Belongs to the CAF1 family.</text>
</comment>
<dbReference type="GO" id="GO:0004535">
    <property type="term" value="F:poly(A)-specific ribonuclease activity"/>
    <property type="evidence" value="ECO:0007669"/>
    <property type="project" value="InterPro"/>
</dbReference>
<dbReference type="PANTHER" id="PTHR15092">
    <property type="entry name" value="POLY A -SPECIFIC RIBONUCLEASE/TARGET OF EGR1, MEMBER 1"/>
    <property type="match status" value="1"/>
</dbReference>
<dbReference type="InterPro" id="IPR036397">
    <property type="entry name" value="RNaseH_sf"/>
</dbReference>